<feature type="compositionally biased region" description="Basic and acidic residues" evidence="1">
    <location>
        <begin position="867"/>
        <end position="886"/>
    </location>
</feature>
<dbReference type="Proteomes" id="UP000007322">
    <property type="component" value="Chromosome 1"/>
</dbReference>
<feature type="compositionally biased region" description="Low complexity" evidence="1">
    <location>
        <begin position="926"/>
        <end position="946"/>
    </location>
</feature>
<feature type="compositionally biased region" description="Polar residues" evidence="1">
    <location>
        <begin position="306"/>
        <end position="326"/>
    </location>
</feature>
<dbReference type="KEGG" id="mtm:MYCTH_2295817"/>
<reference evidence="2 3" key="1">
    <citation type="journal article" date="2011" name="Nat. Biotechnol.">
        <title>Comparative genomic analysis of the thermophilic biomass-degrading fungi Myceliophthora thermophila and Thielavia terrestris.</title>
        <authorList>
            <person name="Berka R.M."/>
            <person name="Grigoriev I.V."/>
            <person name="Otillar R."/>
            <person name="Salamov A."/>
            <person name="Grimwood J."/>
            <person name="Reid I."/>
            <person name="Ishmael N."/>
            <person name="John T."/>
            <person name="Darmond C."/>
            <person name="Moisan M.-C."/>
            <person name="Henrissat B."/>
            <person name="Coutinho P.M."/>
            <person name="Lombard V."/>
            <person name="Natvig D.O."/>
            <person name="Lindquist E."/>
            <person name="Schmutz J."/>
            <person name="Lucas S."/>
            <person name="Harris P."/>
            <person name="Powlowski J."/>
            <person name="Bellemare A."/>
            <person name="Taylor D."/>
            <person name="Butler G."/>
            <person name="de Vries R.P."/>
            <person name="Allijn I.E."/>
            <person name="van den Brink J."/>
            <person name="Ushinsky S."/>
            <person name="Storms R."/>
            <person name="Powell A.J."/>
            <person name="Paulsen I.T."/>
            <person name="Elbourne L.D.H."/>
            <person name="Baker S.E."/>
            <person name="Magnuson J."/>
            <person name="LaBoissiere S."/>
            <person name="Clutterbuck A.J."/>
            <person name="Martinez D."/>
            <person name="Wogulis M."/>
            <person name="de Leon A.L."/>
            <person name="Rey M.W."/>
            <person name="Tsang A."/>
        </authorList>
    </citation>
    <scope>NUCLEOTIDE SEQUENCE [LARGE SCALE GENOMIC DNA]</scope>
    <source>
        <strain evidence="3">ATCC 42464 / BCRC 31852 / DSM 1799</strain>
    </source>
</reference>
<dbReference type="HOGENOM" id="CLU_284285_0_0_1"/>
<feature type="compositionally biased region" description="Polar residues" evidence="1">
    <location>
        <begin position="361"/>
        <end position="383"/>
    </location>
</feature>
<feature type="compositionally biased region" description="Low complexity" evidence="1">
    <location>
        <begin position="54"/>
        <end position="64"/>
    </location>
</feature>
<dbReference type="EMBL" id="CP003002">
    <property type="protein sequence ID" value="AEO53897.1"/>
    <property type="molecule type" value="Genomic_DNA"/>
</dbReference>
<feature type="compositionally biased region" description="Basic and acidic residues" evidence="1">
    <location>
        <begin position="111"/>
        <end position="127"/>
    </location>
</feature>
<dbReference type="OMA" id="SPMTYVD"/>
<feature type="compositionally biased region" description="Basic and acidic residues" evidence="1">
    <location>
        <begin position="721"/>
        <end position="730"/>
    </location>
</feature>
<feature type="compositionally biased region" description="Basic and acidic residues" evidence="1">
    <location>
        <begin position="683"/>
        <end position="703"/>
    </location>
</feature>
<feature type="region of interest" description="Disordered" evidence="1">
    <location>
        <begin position="601"/>
        <end position="730"/>
    </location>
</feature>
<evidence type="ECO:0000256" key="1">
    <source>
        <dbReference type="SAM" id="MobiDB-lite"/>
    </source>
</evidence>
<sequence>MDILFSHYAVGGLPKSAMAEVERRTQDLLGSSSFQRMLELEKKYKNERARASHPLLPSSQSQPSTGLRSGPPPRPARPASSFPQEQFLMVNATRHSVIPHSLSITIPQAADDQRRNRQSEREVKEVDNESTDSGTPTNSEPSQKQVKFLAPENGGKKEEEDEEEKQEEQEEEEEEDDDDERSEQSSICQSPSWEGYGQRKKDKKLEAERRKREKERAEKEAKAARKRNTARLSKAPPPRPPVATDQESRPFALTAADRSMSDPLLVSRGGQQSAQSLHRPEEVSKMTVTAGDAQQSQRHRPGDNGPPQQQGIRRSVSEGPTVSIQQAVPAVHSQHESRSAHDAFPQSASRTPRLRRTSPSGIRSNSLSQGATSANHSQETLTGTPGAEGARRNGYVLQQRAQAAERAMAGFMDEQLFVKIAQYYPPSGPSSGQSQHARRSSLTQEAKSAALKLVGMKPPSTSARSALGEADPLTFKAIPYSSSIKTSTPTEGVSKSSSGVDSSPRQHDREQPPNSRAAVPRGMTDSAALERPSPSRNSINSHDIPTAGFDLGGHGKTSQNSNDFAAAAMAGSNGQHQPVEGLKPSVPLPPYYRLRALMQSRAEKKTSQAVVKVASESAASAPGAAVSDADRAKSVETRPNESPPASEGSSSSSAFEDGSQSPSPTMTPDTSRPQSAKDVLVSRSERAKESTERPGSRDDERTLRQSLKSSKSSIPRAANSETRRSIQAEKDDLCSRTALLIDTDCDTQSFVTIVSNLDKLDGTEPEPWRNTPRCRAEVQQRVEALKPVSRANNKVRDAEPTISPPPRSAKRSVSSANGPPAASSISSEERREGDGTARGRVRASQDGVSAPRSKDSPRSTGTRHRVKMTEEESDKRRRGAAERHQQDVQPKQKGPRVSEAVSDLRRQMDEDEGWFARGRAQRAEWVPSSVSSTSSAVASAGSVSPDAPTPDYQPPSNPYFADLSEAVKAHPILGDMSASIGPPSPISLPSPLHQVPARPPAQNRADSAPGPSLTSNSTSRASTPSSRPSGGAAAAAPVSILKQPKSAAASDRPAVLSALPKHMQLQAGAAAAAAPIAKIFVECCSCKFYHDMPSKLYECMAKPDAVVEDKLLGISGAITTMVKCPWCQHNMSRACCAGYAAVVYLKEKLH</sequence>
<feature type="compositionally biased region" description="Basic and acidic residues" evidence="1">
    <location>
        <begin position="197"/>
        <end position="223"/>
    </location>
</feature>
<dbReference type="InParanoid" id="G2Q6C7"/>
<dbReference type="GeneID" id="11509190"/>
<dbReference type="VEuPathDB" id="FungiDB:MYCTH_2295817"/>
<organism evidence="2 3">
    <name type="scientific">Thermothelomyces thermophilus (strain ATCC 42464 / BCRC 31852 / DSM 1799)</name>
    <name type="common">Sporotrichum thermophile</name>
    <dbReference type="NCBI Taxonomy" id="573729"/>
    <lineage>
        <taxon>Eukaryota</taxon>
        <taxon>Fungi</taxon>
        <taxon>Dikarya</taxon>
        <taxon>Ascomycota</taxon>
        <taxon>Pezizomycotina</taxon>
        <taxon>Sordariomycetes</taxon>
        <taxon>Sordariomycetidae</taxon>
        <taxon>Sordariales</taxon>
        <taxon>Chaetomiaceae</taxon>
        <taxon>Thermothelomyces</taxon>
    </lineage>
</organism>
<feature type="compositionally biased region" description="Basic and acidic residues" evidence="1">
    <location>
        <begin position="827"/>
        <end position="837"/>
    </location>
</feature>
<feature type="region of interest" description="Disordered" evidence="1">
    <location>
        <begin position="423"/>
        <end position="585"/>
    </location>
</feature>
<feature type="compositionally biased region" description="Polar residues" evidence="1">
    <location>
        <begin position="704"/>
        <end position="713"/>
    </location>
</feature>
<feature type="region of interest" description="Disordered" evidence="1">
    <location>
        <begin position="782"/>
        <end position="905"/>
    </location>
</feature>
<feature type="compositionally biased region" description="Polar residues" evidence="1">
    <location>
        <begin position="534"/>
        <end position="543"/>
    </location>
</feature>
<dbReference type="eggNOG" id="ENOG502SGHJ">
    <property type="taxonomic scope" value="Eukaryota"/>
</dbReference>
<feature type="region of interest" description="Disordered" evidence="1">
    <location>
        <begin position="919"/>
        <end position="960"/>
    </location>
</feature>
<dbReference type="AlphaFoldDB" id="G2Q6C7"/>
<feature type="compositionally biased region" description="Polar residues" evidence="1">
    <location>
        <begin position="480"/>
        <end position="491"/>
    </location>
</feature>
<feature type="compositionally biased region" description="Low complexity" evidence="1">
    <location>
        <begin position="643"/>
        <end position="661"/>
    </location>
</feature>
<evidence type="ECO:0000313" key="2">
    <source>
        <dbReference type="EMBL" id="AEO53897.1"/>
    </source>
</evidence>
<feature type="compositionally biased region" description="Acidic residues" evidence="1">
    <location>
        <begin position="159"/>
        <end position="181"/>
    </location>
</feature>
<feature type="region of interest" description="Disordered" evidence="1">
    <location>
        <begin position="44"/>
        <end position="80"/>
    </location>
</feature>
<accession>G2Q6C7</accession>
<feature type="compositionally biased region" description="Low complexity" evidence="1">
    <location>
        <begin position="609"/>
        <end position="627"/>
    </location>
</feature>
<protein>
    <submittedName>
        <fullName evidence="2">Uncharacterized protein</fullName>
    </submittedName>
</protein>
<feature type="region of interest" description="Disordered" evidence="1">
    <location>
        <begin position="974"/>
        <end position="1036"/>
    </location>
</feature>
<dbReference type="RefSeq" id="XP_003659142.1">
    <property type="nucleotide sequence ID" value="XM_003659094.1"/>
</dbReference>
<feature type="compositionally biased region" description="Low complexity" evidence="1">
    <location>
        <begin position="1017"/>
        <end position="1036"/>
    </location>
</feature>
<feature type="compositionally biased region" description="Polar residues" evidence="1">
    <location>
        <begin position="131"/>
        <end position="145"/>
    </location>
</feature>
<proteinExistence type="predicted"/>
<feature type="compositionally biased region" description="Polar residues" evidence="1">
    <location>
        <begin position="662"/>
        <end position="674"/>
    </location>
</feature>
<keyword evidence="3" id="KW-1185">Reference proteome</keyword>
<feature type="compositionally biased region" description="Low complexity" evidence="1">
    <location>
        <begin position="423"/>
        <end position="435"/>
    </location>
</feature>
<feature type="compositionally biased region" description="Basic and acidic residues" evidence="1">
    <location>
        <begin position="628"/>
        <end position="639"/>
    </location>
</feature>
<feature type="region of interest" description="Disordered" evidence="1">
    <location>
        <begin position="101"/>
        <end position="394"/>
    </location>
</feature>
<name>G2Q6C7_THET4</name>
<feature type="compositionally biased region" description="Low complexity" evidence="1">
    <location>
        <begin position="492"/>
        <end position="503"/>
    </location>
</feature>
<feature type="compositionally biased region" description="Pro residues" evidence="1">
    <location>
        <begin position="947"/>
        <end position="957"/>
    </location>
</feature>
<evidence type="ECO:0000313" key="3">
    <source>
        <dbReference type="Proteomes" id="UP000007322"/>
    </source>
</evidence>
<dbReference type="OrthoDB" id="5386674at2759"/>
<gene>
    <name evidence="2" type="ORF">MYCTH_2295817</name>
</gene>